<evidence type="ECO:0000313" key="2">
    <source>
        <dbReference type="EMBL" id="KAH7284533.1"/>
    </source>
</evidence>
<keyword evidence="3" id="KW-1185">Reference proteome</keyword>
<dbReference type="Proteomes" id="UP000825935">
    <property type="component" value="Chromosome 34"/>
</dbReference>
<reference evidence="2" key="1">
    <citation type="submission" date="2021-08" db="EMBL/GenBank/DDBJ databases">
        <title>WGS assembly of Ceratopteris richardii.</title>
        <authorList>
            <person name="Marchant D.B."/>
            <person name="Chen G."/>
            <person name="Jenkins J."/>
            <person name="Shu S."/>
            <person name="Leebens-Mack J."/>
            <person name="Grimwood J."/>
            <person name="Schmutz J."/>
            <person name="Soltis P."/>
            <person name="Soltis D."/>
            <person name="Chen Z.-H."/>
        </authorList>
    </citation>
    <scope>NUCLEOTIDE SEQUENCE</scope>
    <source>
        <strain evidence="2">Whitten #5841</strain>
        <tissue evidence="2">Leaf</tissue>
    </source>
</reference>
<organism evidence="2 3">
    <name type="scientific">Ceratopteris richardii</name>
    <name type="common">Triangle waterfern</name>
    <dbReference type="NCBI Taxonomy" id="49495"/>
    <lineage>
        <taxon>Eukaryota</taxon>
        <taxon>Viridiplantae</taxon>
        <taxon>Streptophyta</taxon>
        <taxon>Embryophyta</taxon>
        <taxon>Tracheophyta</taxon>
        <taxon>Polypodiopsida</taxon>
        <taxon>Polypodiidae</taxon>
        <taxon>Polypodiales</taxon>
        <taxon>Pteridineae</taxon>
        <taxon>Pteridaceae</taxon>
        <taxon>Parkerioideae</taxon>
        <taxon>Ceratopteris</taxon>
    </lineage>
</organism>
<comment type="caution">
    <text evidence="2">The sequence shown here is derived from an EMBL/GenBank/DDBJ whole genome shotgun (WGS) entry which is preliminary data.</text>
</comment>
<name>A0A8T2QMA1_CERRI</name>
<proteinExistence type="predicted"/>
<dbReference type="AlphaFoldDB" id="A0A8T2QMA1"/>
<gene>
    <name evidence="2" type="ORF">KP509_34G058700</name>
</gene>
<evidence type="ECO:0000313" key="3">
    <source>
        <dbReference type="Proteomes" id="UP000825935"/>
    </source>
</evidence>
<protein>
    <submittedName>
        <fullName evidence="2">Uncharacterized protein</fullName>
    </submittedName>
</protein>
<sequence length="70" mass="8126">MDINPEARTTITCNRRFVSLHNQTKDRHPQPPRKSLPSSFRPLAIIRRLFHNTADLLDFSSAIIIGIHRH</sequence>
<feature type="region of interest" description="Disordered" evidence="1">
    <location>
        <begin position="1"/>
        <end position="37"/>
    </location>
</feature>
<dbReference type="EMBL" id="CM035439">
    <property type="protein sequence ID" value="KAH7284533.1"/>
    <property type="molecule type" value="Genomic_DNA"/>
</dbReference>
<evidence type="ECO:0000256" key="1">
    <source>
        <dbReference type="SAM" id="MobiDB-lite"/>
    </source>
</evidence>
<dbReference type="OrthoDB" id="1914256at2759"/>
<accession>A0A8T2QMA1</accession>